<sequence>MGKKKDPEHSENSNDDSEDDVFKPKRPIRSQKTKTIINVTSPKSQSQKKSNRNKRSSKVSSPAKKSQRNTKRDEKQEIVQPSEEEGKKEKDDAASNHHEFCPICQVPLSILKITPANHTATCNVPANLPACPAGSNCLNANIFHYRDFSHHVLAAFRDSEDYVEPDVVFTPQKAKLKRTPLKTSGTKRPSKSPVASVSKIRKKVEASCSPSISLESPSLPSQSACAEESKKRLSFNKDPDESDPDDPENSEILHQTDVMFSDLILNEDPEEHFSHEPIPIKNEPWTPNYTDETGISPFAAANAKVSIDYLSDLPSNCDQDIIGHKMACNEKCQKIFESVETLEANCSVIFKANGVNRREAMAKSPVSINLFLDNSGWEAVEVKSSNLQKLKISLCECSDTICVDCSLSAGGGTDDVDFIPNNDPQPGNFFVSMVDMGLKPPNGHPSTKEYCEASCNQIKVASFARNTFISEESNEDLVRKEVPSDNHDVEVGKASTSTRPVVDAFSLLKKTAASSSSRKSATVTTPLTGSNSRPSTPIGVPLVVSKTTGSSWTLVPSKENKTKSGWAQPSGNKKVPHYKRIPDTPFVVDAFSYGIIPGIKIYFLSHFHSDHYIGLKKDFNMPIFCSQVTANLVHLKIRVDKKYLHVLKMNEPRVVCGVEIEIFDANHCPGAIMFLFRLLDGRVFLHVGDFRAHTSMEEFPQLQQVDKLYLDTTYCDPSYNFPSQEEVVNKVIRTVEEHLSGNRSTLIVCGTYTIGKEKVFMGVANNFNMKIWTNSEKRRVLLCLEDQNIIDRLTNDPLEAQIHVLAMRDISFEVLPSYLSKYSSKYSKILGFKPTGWTTSTSLKGKPSDFQRDVRGKVTIYGVPYSEHSSFSELRQFVRFVNPKDIQVTVNVNKSAQYKKLFQQWLSNSRDFDSQSKMIQYFSSSK</sequence>
<dbReference type="GO" id="GO:0003684">
    <property type="term" value="F:damaged DNA binding"/>
    <property type="evidence" value="ECO:0007669"/>
    <property type="project" value="TreeGrafter"/>
</dbReference>
<feature type="region of interest" description="Disordered" evidence="8">
    <location>
        <begin position="1"/>
        <end position="94"/>
    </location>
</feature>
<keyword evidence="3" id="KW-0227">DNA damage</keyword>
<feature type="compositionally biased region" description="Polar residues" evidence="8">
    <location>
        <begin position="526"/>
        <end position="535"/>
    </location>
</feature>
<evidence type="ECO:0000256" key="3">
    <source>
        <dbReference type="ARBA" id="ARBA00022763"/>
    </source>
</evidence>
<comment type="caution">
    <text evidence="10">The sequence shown here is derived from an EMBL/GenBank/DDBJ whole genome shotgun (WGS) entry which is preliminary data.</text>
</comment>
<feature type="domain" description="DNA repair metallo-beta-lactamase" evidence="9">
    <location>
        <begin position="789"/>
        <end position="893"/>
    </location>
</feature>
<evidence type="ECO:0000256" key="4">
    <source>
        <dbReference type="ARBA" id="ARBA00023204"/>
    </source>
</evidence>
<feature type="compositionally biased region" description="Basic and acidic residues" evidence="8">
    <location>
        <begin position="227"/>
        <end position="239"/>
    </location>
</feature>
<protein>
    <recommendedName>
        <fullName evidence="6">DNA cross-link repair 1A protein</fullName>
    </recommendedName>
    <alternativeName>
        <fullName evidence="7">SNM1 homolog A</fullName>
    </alternativeName>
</protein>
<comment type="similarity">
    <text evidence="2">Belongs to the DNA repair metallo-beta-lactamase (DRMBL) family.</text>
</comment>
<feature type="compositionally biased region" description="Basic and acidic residues" evidence="8">
    <location>
        <begin position="84"/>
        <end position="94"/>
    </location>
</feature>
<dbReference type="Pfam" id="PF07522">
    <property type="entry name" value="DRMBL"/>
    <property type="match status" value="1"/>
</dbReference>
<keyword evidence="11" id="KW-1185">Reference proteome</keyword>
<dbReference type="Gene3D" id="3.60.15.10">
    <property type="entry name" value="Ribonuclease Z/Hydroxyacylglutathione hydrolase-like"/>
    <property type="match status" value="1"/>
</dbReference>
<feature type="region of interest" description="Disordered" evidence="8">
    <location>
        <begin position="175"/>
        <end position="199"/>
    </location>
</feature>
<evidence type="ECO:0000256" key="8">
    <source>
        <dbReference type="SAM" id="MobiDB-lite"/>
    </source>
</evidence>
<evidence type="ECO:0000259" key="9">
    <source>
        <dbReference type="Pfam" id="PF07522"/>
    </source>
</evidence>
<keyword evidence="4" id="KW-0234">DNA repair</keyword>
<comment type="subcellular location">
    <subcellularLocation>
        <location evidence="1">Nucleus</location>
    </subcellularLocation>
</comment>
<feature type="region of interest" description="Disordered" evidence="8">
    <location>
        <begin position="211"/>
        <end position="253"/>
    </location>
</feature>
<dbReference type="GO" id="GO:0035312">
    <property type="term" value="F:5'-3' DNA exonuclease activity"/>
    <property type="evidence" value="ECO:0007669"/>
    <property type="project" value="TreeGrafter"/>
</dbReference>
<dbReference type="FunFam" id="3.60.15.10:FF:000010">
    <property type="entry name" value="DNA cross-link repair 1A"/>
    <property type="match status" value="1"/>
</dbReference>
<dbReference type="Gene3D" id="3.40.50.12650">
    <property type="match status" value="1"/>
</dbReference>
<dbReference type="PANTHER" id="PTHR23240:SF6">
    <property type="entry name" value="DNA CROSS-LINK REPAIR 1A PROTEIN"/>
    <property type="match status" value="1"/>
</dbReference>
<dbReference type="Proteomes" id="UP001219518">
    <property type="component" value="Unassembled WGS sequence"/>
</dbReference>
<evidence type="ECO:0000313" key="11">
    <source>
        <dbReference type="Proteomes" id="UP001219518"/>
    </source>
</evidence>
<evidence type="ECO:0000256" key="7">
    <source>
        <dbReference type="ARBA" id="ARBA00078423"/>
    </source>
</evidence>
<dbReference type="FunFam" id="3.40.50.12650:FF:000001">
    <property type="entry name" value="DNA cross-link repair 1A"/>
    <property type="match status" value="1"/>
</dbReference>
<dbReference type="EMBL" id="JAHWGI010001425">
    <property type="protein sequence ID" value="KAK3931433.1"/>
    <property type="molecule type" value="Genomic_DNA"/>
</dbReference>
<accession>A0AAE1I1H9</accession>
<proteinExistence type="inferred from homology"/>
<dbReference type="SUPFAM" id="SSF56281">
    <property type="entry name" value="Metallo-hydrolase/oxidoreductase"/>
    <property type="match status" value="1"/>
</dbReference>
<dbReference type="GO" id="GO:0005634">
    <property type="term" value="C:nucleus"/>
    <property type="evidence" value="ECO:0007669"/>
    <property type="project" value="UniProtKB-SubCell"/>
</dbReference>
<dbReference type="InterPro" id="IPR036866">
    <property type="entry name" value="RibonucZ/Hydroxyglut_hydro"/>
</dbReference>
<dbReference type="InterPro" id="IPR011084">
    <property type="entry name" value="DRMBL"/>
</dbReference>
<evidence type="ECO:0000256" key="1">
    <source>
        <dbReference type="ARBA" id="ARBA00004123"/>
    </source>
</evidence>
<organism evidence="10 11">
    <name type="scientific">Frankliniella fusca</name>
    <dbReference type="NCBI Taxonomy" id="407009"/>
    <lineage>
        <taxon>Eukaryota</taxon>
        <taxon>Metazoa</taxon>
        <taxon>Ecdysozoa</taxon>
        <taxon>Arthropoda</taxon>
        <taxon>Hexapoda</taxon>
        <taxon>Insecta</taxon>
        <taxon>Pterygota</taxon>
        <taxon>Neoptera</taxon>
        <taxon>Paraneoptera</taxon>
        <taxon>Thysanoptera</taxon>
        <taxon>Terebrantia</taxon>
        <taxon>Thripoidea</taxon>
        <taxon>Thripidae</taxon>
        <taxon>Frankliniella</taxon>
    </lineage>
</organism>
<keyword evidence="5" id="KW-0539">Nucleus</keyword>
<dbReference type="PANTHER" id="PTHR23240">
    <property type="entry name" value="DNA CROSS-LINK REPAIR PROTEIN PSO2/SNM1-RELATED"/>
    <property type="match status" value="1"/>
</dbReference>
<evidence type="ECO:0000313" key="10">
    <source>
        <dbReference type="EMBL" id="KAK3931433.1"/>
    </source>
</evidence>
<reference evidence="10" key="1">
    <citation type="submission" date="2021-07" db="EMBL/GenBank/DDBJ databases">
        <authorList>
            <person name="Catto M.A."/>
            <person name="Jacobson A."/>
            <person name="Kennedy G."/>
            <person name="Labadie P."/>
            <person name="Hunt B.G."/>
            <person name="Srinivasan R."/>
        </authorList>
    </citation>
    <scope>NUCLEOTIDE SEQUENCE</scope>
    <source>
        <strain evidence="10">PL_HMW_Pooled</strain>
        <tissue evidence="10">Head</tissue>
    </source>
</reference>
<gene>
    <name evidence="10" type="ORF">KUF71_025952</name>
</gene>
<dbReference type="AlphaFoldDB" id="A0AAE1I1H9"/>
<feature type="region of interest" description="Disordered" evidence="8">
    <location>
        <begin position="518"/>
        <end position="540"/>
    </location>
</feature>
<dbReference type="GO" id="GO:0006303">
    <property type="term" value="P:double-strand break repair via nonhomologous end joining"/>
    <property type="evidence" value="ECO:0007669"/>
    <property type="project" value="TreeGrafter"/>
</dbReference>
<dbReference type="CDD" id="cd16273">
    <property type="entry name" value="SNM1A-1C-like_MBL-fold"/>
    <property type="match status" value="1"/>
</dbReference>
<evidence type="ECO:0000256" key="6">
    <source>
        <dbReference type="ARBA" id="ARBA00069609"/>
    </source>
</evidence>
<feature type="compositionally biased region" description="Acidic residues" evidence="8">
    <location>
        <begin position="240"/>
        <end position="249"/>
    </location>
</feature>
<feature type="compositionally biased region" description="Low complexity" evidence="8">
    <location>
        <begin position="211"/>
        <end position="223"/>
    </location>
</feature>
<evidence type="ECO:0000256" key="2">
    <source>
        <dbReference type="ARBA" id="ARBA00010304"/>
    </source>
</evidence>
<dbReference type="GO" id="GO:0036297">
    <property type="term" value="P:interstrand cross-link repair"/>
    <property type="evidence" value="ECO:0007669"/>
    <property type="project" value="TreeGrafter"/>
</dbReference>
<name>A0AAE1I1H9_9NEOP</name>
<evidence type="ECO:0000256" key="5">
    <source>
        <dbReference type="ARBA" id="ARBA00023242"/>
    </source>
</evidence>
<reference evidence="10" key="2">
    <citation type="journal article" date="2023" name="BMC Genomics">
        <title>Pest status, molecular evolution, and epigenetic factors derived from the genome assembly of Frankliniella fusca, a thysanopteran phytovirus vector.</title>
        <authorList>
            <person name="Catto M.A."/>
            <person name="Labadie P.E."/>
            <person name="Jacobson A.L."/>
            <person name="Kennedy G.G."/>
            <person name="Srinivasan R."/>
            <person name="Hunt B.G."/>
        </authorList>
    </citation>
    <scope>NUCLEOTIDE SEQUENCE</scope>
    <source>
        <strain evidence="10">PL_HMW_Pooled</strain>
    </source>
</reference>
<feature type="compositionally biased region" description="Basic and acidic residues" evidence="8">
    <location>
        <begin position="1"/>
        <end position="12"/>
    </location>
</feature>